<dbReference type="AlphaFoldDB" id="A0A250WU94"/>
<dbReference type="EMBL" id="BEGY01000007">
    <property type="protein sequence ID" value="GAX74384.1"/>
    <property type="molecule type" value="Genomic_DNA"/>
</dbReference>
<comment type="subcellular location">
    <subcellularLocation>
        <location evidence="1">Cytoplasm</location>
        <location evidence="1">Cytoskeleton</location>
        <location evidence="1">Cilium axoneme</location>
    </subcellularLocation>
</comment>
<evidence type="ECO:0000313" key="2">
    <source>
        <dbReference type="EMBL" id="GAX74384.1"/>
    </source>
</evidence>
<dbReference type="InterPro" id="IPR032675">
    <property type="entry name" value="LRR_dom_sf"/>
</dbReference>
<organism evidence="2 3">
    <name type="scientific">Chlamydomonas eustigma</name>
    <dbReference type="NCBI Taxonomy" id="1157962"/>
    <lineage>
        <taxon>Eukaryota</taxon>
        <taxon>Viridiplantae</taxon>
        <taxon>Chlorophyta</taxon>
        <taxon>core chlorophytes</taxon>
        <taxon>Chlorophyceae</taxon>
        <taxon>CS clade</taxon>
        <taxon>Chlamydomonadales</taxon>
        <taxon>Chlamydomonadaceae</taxon>
        <taxon>Chlamydomonas</taxon>
    </lineage>
</organism>
<dbReference type="Gene3D" id="3.80.10.10">
    <property type="entry name" value="Ribonuclease Inhibitor"/>
    <property type="match status" value="1"/>
</dbReference>
<keyword evidence="3" id="KW-1185">Reference proteome</keyword>
<name>A0A250WU94_9CHLO</name>
<reference evidence="2 3" key="1">
    <citation type="submission" date="2017-08" db="EMBL/GenBank/DDBJ databases">
        <title>Acidophilic green algal genome provides insights into adaptation to an acidic environment.</title>
        <authorList>
            <person name="Hirooka S."/>
            <person name="Hirose Y."/>
            <person name="Kanesaki Y."/>
            <person name="Higuchi S."/>
            <person name="Fujiwara T."/>
            <person name="Onuma R."/>
            <person name="Era A."/>
            <person name="Ohbayashi R."/>
            <person name="Uzuka A."/>
            <person name="Nozaki H."/>
            <person name="Yoshikawa H."/>
            <person name="Miyagishima S.Y."/>
        </authorList>
    </citation>
    <scope>NUCLEOTIDE SEQUENCE [LARGE SCALE GENOMIC DNA]</scope>
    <source>
        <strain evidence="2 3">NIES-2499</strain>
    </source>
</reference>
<dbReference type="GO" id="GO:0005930">
    <property type="term" value="C:axoneme"/>
    <property type="evidence" value="ECO:0007669"/>
    <property type="project" value="UniProtKB-SubCell"/>
</dbReference>
<protein>
    <submittedName>
        <fullName evidence="2">Uncharacterized protein</fullName>
    </submittedName>
</protein>
<proteinExistence type="predicted"/>
<comment type="caution">
    <text evidence="2">The sequence shown here is derived from an EMBL/GenBank/DDBJ whole genome shotgun (WGS) entry which is preliminary data.</text>
</comment>
<dbReference type="SUPFAM" id="SSF52047">
    <property type="entry name" value="RNI-like"/>
    <property type="match status" value="1"/>
</dbReference>
<sequence>MMRSIISNYITTVQMTFGEPAVQRVNNLYNLQLSSDVQAISRFPALAHPLHLILELTGSLKSTVPLKRLKRLADEQPHFIDEYDEVFLTLTEPLSLRNAASQIQRLHLKGFRPGVPGLAALVASAFPSLRSLVLQPTNVSSTEPILLGGLSSLANLESIHIRTEGYHYWDHVSATDSRGPVINGLKNLDGLKQLEVGRCCLEGLMMGHIPSLSGLVELRICVHEELYPLSPAAGGDGRLGYVDVLCQLVHLRHLSIKATPGSVLSTAAALQREEVLQLCRLSQLTCLELPCMQLGVTREDIRLASHTPDTTESAPRYGRINRDHLEAVEALGSLLTSLPRLHTLTVDKVSLADETKDLMAFQDSMRCLEIANKQPDDDGAKQQNRSFQLLRTKAIEGTAVAVATFLHGFAKMTGFQARIQVAEEIPHTTYISINIVSFGDLERCFRADYPVGDPRQFARSYSAANKEFVTFLLDNLLSKLVINTKSSSDSTDQNQHASCH</sequence>
<accession>A0A250WU94</accession>
<gene>
    <name evidence="2" type="ORF">CEUSTIGMA_g1832.t1</name>
</gene>
<evidence type="ECO:0000256" key="1">
    <source>
        <dbReference type="ARBA" id="ARBA00004430"/>
    </source>
</evidence>
<evidence type="ECO:0000313" key="3">
    <source>
        <dbReference type="Proteomes" id="UP000232323"/>
    </source>
</evidence>
<dbReference type="Proteomes" id="UP000232323">
    <property type="component" value="Unassembled WGS sequence"/>
</dbReference>